<dbReference type="PANTHER" id="PTHR31988">
    <property type="entry name" value="ESTERASE, PUTATIVE (DUF303)-RELATED"/>
    <property type="match status" value="1"/>
</dbReference>
<evidence type="ECO:0000256" key="2">
    <source>
        <dbReference type="SAM" id="SignalP"/>
    </source>
</evidence>
<dbReference type="Gene3D" id="2.60.40.10">
    <property type="entry name" value="Immunoglobulins"/>
    <property type="match status" value="1"/>
</dbReference>
<dbReference type="InterPro" id="IPR052940">
    <property type="entry name" value="Carb_Esterase_6"/>
</dbReference>
<dbReference type="InterPro" id="IPR013783">
    <property type="entry name" value="Ig-like_fold"/>
</dbReference>
<evidence type="ECO:0000256" key="1">
    <source>
        <dbReference type="ARBA" id="ARBA00022801"/>
    </source>
</evidence>
<accession>A0A317ZG62</accession>
<feature type="chain" id="PRO_5016290467" description="Sialate O-acetylesterase domain-containing protein" evidence="2">
    <location>
        <begin position="28"/>
        <end position="732"/>
    </location>
</feature>
<organism evidence="4 5">
    <name type="scientific">Coraliomargarita sinensis</name>
    <dbReference type="NCBI Taxonomy" id="2174842"/>
    <lineage>
        <taxon>Bacteria</taxon>
        <taxon>Pseudomonadati</taxon>
        <taxon>Verrucomicrobiota</taxon>
        <taxon>Opitutia</taxon>
        <taxon>Puniceicoccales</taxon>
        <taxon>Coraliomargaritaceae</taxon>
        <taxon>Coraliomargarita</taxon>
    </lineage>
</organism>
<dbReference type="EMBL" id="QHJQ01000004">
    <property type="protein sequence ID" value="PXA04410.1"/>
    <property type="molecule type" value="Genomic_DNA"/>
</dbReference>
<dbReference type="InParanoid" id="A0A317ZG62"/>
<gene>
    <name evidence="4" type="ORF">DDZ13_07720</name>
</gene>
<evidence type="ECO:0000313" key="5">
    <source>
        <dbReference type="Proteomes" id="UP000247099"/>
    </source>
</evidence>
<dbReference type="Gene3D" id="3.40.50.1110">
    <property type="entry name" value="SGNH hydrolase"/>
    <property type="match status" value="1"/>
</dbReference>
<dbReference type="Proteomes" id="UP000247099">
    <property type="component" value="Unassembled WGS sequence"/>
</dbReference>
<dbReference type="GO" id="GO:0016788">
    <property type="term" value="F:hydrolase activity, acting on ester bonds"/>
    <property type="evidence" value="ECO:0007669"/>
    <property type="project" value="UniProtKB-ARBA"/>
</dbReference>
<keyword evidence="2" id="KW-0732">Signal</keyword>
<name>A0A317ZG62_9BACT</name>
<reference evidence="4 5" key="1">
    <citation type="submission" date="2018-05" db="EMBL/GenBank/DDBJ databases">
        <title>Coraliomargarita sinensis sp. nov., isolated from a marine solar saltern.</title>
        <authorList>
            <person name="Zhou L.Y."/>
        </authorList>
    </citation>
    <scope>NUCLEOTIDE SEQUENCE [LARGE SCALE GENOMIC DNA]</scope>
    <source>
        <strain evidence="4 5">WN38</strain>
    </source>
</reference>
<dbReference type="InterPro" id="IPR036514">
    <property type="entry name" value="SGNH_hydro_sf"/>
</dbReference>
<dbReference type="InterPro" id="IPR005181">
    <property type="entry name" value="SASA"/>
</dbReference>
<dbReference type="PANTHER" id="PTHR31988:SF19">
    <property type="entry name" value="9-O-ACETYL-N-ACETYLNEURAMINIC ACID DEACETYLASE-RELATED"/>
    <property type="match status" value="1"/>
</dbReference>
<dbReference type="RefSeq" id="WP_110130862.1">
    <property type="nucleotide sequence ID" value="NZ_QHJQ01000004.1"/>
</dbReference>
<keyword evidence="1" id="KW-0378">Hydrolase</keyword>
<comment type="caution">
    <text evidence="4">The sequence shown here is derived from an EMBL/GenBank/DDBJ whole genome shotgun (WGS) entry which is preliminary data.</text>
</comment>
<proteinExistence type="predicted"/>
<evidence type="ECO:0000259" key="3">
    <source>
        <dbReference type="Pfam" id="PF03629"/>
    </source>
</evidence>
<dbReference type="AlphaFoldDB" id="A0A317ZG62"/>
<evidence type="ECO:0000313" key="4">
    <source>
        <dbReference type="EMBL" id="PXA04410.1"/>
    </source>
</evidence>
<dbReference type="Pfam" id="PF03629">
    <property type="entry name" value="SASA"/>
    <property type="match status" value="1"/>
</dbReference>
<feature type="signal peptide" evidence="2">
    <location>
        <begin position="1"/>
        <end position="27"/>
    </location>
</feature>
<keyword evidence="5" id="KW-1185">Reference proteome</keyword>
<feature type="domain" description="Sialate O-acetylesterase" evidence="3">
    <location>
        <begin position="31"/>
        <end position="325"/>
    </location>
</feature>
<dbReference type="OrthoDB" id="181615at2"/>
<protein>
    <recommendedName>
        <fullName evidence="3">Sialate O-acetylesterase domain-containing protein</fullName>
    </recommendedName>
</protein>
<dbReference type="SUPFAM" id="SSF52266">
    <property type="entry name" value="SGNH hydrolase"/>
    <property type="match status" value="1"/>
</dbReference>
<sequence>MKKHFTQSLHCLTLLAASLLMAAPLQAREPVKIYILAGQSNMQGKASVEGDGGNSLRSLVNNAPEKEFQSLVNDDGEWVERDDVWIHYDSHPWGDLRHGPLKPGYGGSGSQIGPELGFGHVIGDATGEQVLLIKVAWGGKSLNYDFSPPSVGKYPEPLTPKDKGYYYQQLLKVVRQVIENIDSFFPDYEGQGVEIAGFGWHQGWNDQYGDGVPESYEANMEAFIRDIRSEEHGLGIPKLPFVIATSGNIGGESPIKDGQRAMADTGKYPDFAGNVAVVDTDKPYGPDKMQFKFGKDGKPTEKVDYHWNSNARSYFNIGRAMASEMQKLDEPKLPSHLVAHGTEEGVQLLWQLGSEKPRGIDILRNGKSLGADLSPTQTTYLDTAALPGANEYKVVLSLPSGKQELSASCDTSPTDLLAYRSMDGVMLSWEARGPYDGFLVARDNKLIADDIPADARSFEDTEAPARGKVTYAVKPTPGDATPATVVVNRGPIDPKGALIYEPFDYPAEVGEAPLLTGKSGAIGTKGSYVFIGSEEKSDRAPATLPKSIAYGELPVTGNRCATHRWSGGAYIELDGSLKEAGLLEDGATMWMSYVFVVSDIAGQEHRSGGGGAVTLRSEDMQQGVGMRAGRREYETVMVLDGKARGVRITSIRQDNPTLVVIKITWGKDGENDTLEPYFVGPDLVLPDKGGRNFKPPENIDQSKLSRLVLSGEGQFDEIRVGPTFESVVGKGR</sequence>